<dbReference type="Pfam" id="PF13181">
    <property type="entry name" value="TPR_8"/>
    <property type="match status" value="1"/>
</dbReference>
<keyword evidence="2" id="KW-0812">Transmembrane</keyword>
<sequence length="774" mass="84681">MQLRSRNRTKNARTVTLDERIDQAIFWLTISALVVAPLAFSYYQIVSVFNELKVVGVHLTTGLIAILWLWQLVLRRVNQRSAQDNEFKWDLINWAGRSPARWALVGAAIWVFAQLASTLLSPLPVISFYGGDEARSGYNLYDSLSITVIFLSVALRFRTLRHLELLAYTLVITGAIAAAYAIAQHFGWDDIGGNAGRIRPIASFGNTLNFAGYMVMSIPATLALAYKKFNREWLSVVIITGVLSLQVTGIWIAGGRGPYVAGITSLVTFFAISLAIGNKKQNIRYLGVLLAAALITAFIVALPSNLGDIGLSRARSLGSAFEVGSASTNIEGGLAGRLNIWSSTLRPTTGWDLPIDEPMVNTALRPLFGIGQDMYVYSFPLIGNPQSRLALVDHTHNYELMVLVEQGFVGLFGFMMLTVLLGVATFAIARRFRRAGRGLDATGILLLAILPATIGKLADLQTGVARISDLAMMLALFGATIAIYEIANRQLRSSEPEPAPEKAKPGSATALTASNQTALGAVLVAAVLFTAIFATLFVGWDARRLSASRTLALGWDAETKFERAQVWDEVQKKAPERESFTLGLFEKYLEVAKQQHDGGNPEEGLRLLMIGREMLLEYESRDPFELDTQIGLSKTTSTLTAWGYNEYAQELADRARRTADSHPAYPTLVGTSATALTSVGLHELAIEYADKAIAMEATTQPWSKAWYAKGRALYELGQEEEAIQTLITATKKQPGAEGALLAHQVLAQIYEARGNNELFEYHKEKGGGKVTYLE</sequence>
<feature type="transmembrane region" description="Helical" evidence="2">
    <location>
        <begin position="441"/>
        <end position="458"/>
    </location>
</feature>
<keyword evidence="1" id="KW-0802">TPR repeat</keyword>
<evidence type="ECO:0000256" key="2">
    <source>
        <dbReference type="SAM" id="Phobius"/>
    </source>
</evidence>
<dbReference type="PROSITE" id="PS50005">
    <property type="entry name" value="TPR"/>
    <property type="match status" value="1"/>
</dbReference>
<feature type="transmembrane region" description="Helical" evidence="2">
    <location>
        <begin position="55"/>
        <end position="74"/>
    </location>
</feature>
<dbReference type="SUPFAM" id="SSF48452">
    <property type="entry name" value="TPR-like"/>
    <property type="match status" value="1"/>
</dbReference>
<name>E0XQ21_9BACT</name>
<feature type="transmembrane region" description="Helical" evidence="2">
    <location>
        <begin position="408"/>
        <end position="429"/>
    </location>
</feature>
<feature type="transmembrane region" description="Helical" evidence="2">
    <location>
        <begin position="283"/>
        <end position="302"/>
    </location>
</feature>
<dbReference type="InterPro" id="IPR011990">
    <property type="entry name" value="TPR-like_helical_dom_sf"/>
</dbReference>
<evidence type="ECO:0000313" key="3">
    <source>
        <dbReference type="EMBL" id="ADI16512.1"/>
    </source>
</evidence>
<evidence type="ECO:0000256" key="1">
    <source>
        <dbReference type="PROSITE-ProRule" id="PRU00339"/>
    </source>
</evidence>
<feature type="transmembrane region" description="Helical" evidence="2">
    <location>
        <begin position="165"/>
        <end position="188"/>
    </location>
</feature>
<feature type="repeat" description="TPR" evidence="1">
    <location>
        <begin position="703"/>
        <end position="736"/>
    </location>
</feature>
<dbReference type="EMBL" id="GU474839">
    <property type="protein sequence ID" value="ADI16512.1"/>
    <property type="molecule type" value="Genomic_DNA"/>
</dbReference>
<reference evidence="3" key="1">
    <citation type="journal article" date="2011" name="Environ. Microbiol.">
        <title>Time-series analyses of Monterey Bay coastal microbial picoplankton using a 'genome proxy' microarray.</title>
        <authorList>
            <person name="Rich V.I."/>
            <person name="Pham V.D."/>
            <person name="Eppley J."/>
            <person name="Shi Y."/>
            <person name="DeLong E.F."/>
        </authorList>
    </citation>
    <scope>NUCLEOTIDE SEQUENCE</scope>
</reference>
<feature type="transmembrane region" description="Helical" evidence="2">
    <location>
        <begin position="259"/>
        <end position="276"/>
    </location>
</feature>
<feature type="transmembrane region" description="Helical" evidence="2">
    <location>
        <begin position="208"/>
        <end position="226"/>
    </location>
</feature>
<dbReference type="PANTHER" id="PTHR37422:SF23">
    <property type="entry name" value="TEICHURONIC ACID BIOSYNTHESIS PROTEIN TUAE"/>
    <property type="match status" value="1"/>
</dbReference>
<dbReference type="Gene3D" id="1.25.40.10">
    <property type="entry name" value="Tetratricopeptide repeat domain"/>
    <property type="match status" value="1"/>
</dbReference>
<feature type="transmembrane region" description="Helical" evidence="2">
    <location>
        <begin position="21"/>
        <end position="43"/>
    </location>
</feature>
<organism evidence="3">
    <name type="scientific">uncultured bacterium HF4000_05M23</name>
    <dbReference type="NCBI Taxonomy" id="542534"/>
    <lineage>
        <taxon>Bacteria</taxon>
        <taxon>environmental samples</taxon>
    </lineage>
</organism>
<dbReference type="PANTHER" id="PTHR37422">
    <property type="entry name" value="TEICHURONIC ACID BIOSYNTHESIS PROTEIN TUAE"/>
    <property type="match status" value="1"/>
</dbReference>
<keyword evidence="2" id="KW-1133">Transmembrane helix</keyword>
<feature type="transmembrane region" description="Helical" evidence="2">
    <location>
        <begin position="140"/>
        <end position="158"/>
    </location>
</feature>
<feature type="transmembrane region" description="Helical" evidence="2">
    <location>
        <begin position="470"/>
        <end position="487"/>
    </location>
</feature>
<dbReference type="AlphaFoldDB" id="E0XQ21"/>
<keyword evidence="2" id="KW-0472">Membrane</keyword>
<feature type="transmembrane region" description="Helical" evidence="2">
    <location>
        <begin position="102"/>
        <end position="120"/>
    </location>
</feature>
<feature type="transmembrane region" description="Helical" evidence="2">
    <location>
        <begin position="518"/>
        <end position="540"/>
    </location>
</feature>
<accession>E0XQ21</accession>
<dbReference type="InterPro" id="IPR051533">
    <property type="entry name" value="WaaL-like"/>
</dbReference>
<dbReference type="InterPro" id="IPR019734">
    <property type="entry name" value="TPR_rpt"/>
</dbReference>
<proteinExistence type="predicted"/>
<feature type="transmembrane region" description="Helical" evidence="2">
    <location>
        <begin position="233"/>
        <end position="253"/>
    </location>
</feature>
<protein>
    <submittedName>
        <fullName evidence="3">Uncharacterized protein</fullName>
    </submittedName>
</protein>